<keyword evidence="3" id="KW-1185">Reference proteome</keyword>
<reference evidence="2" key="1">
    <citation type="submission" date="2022-09" db="EMBL/GenBank/DDBJ databases">
        <title>Comparative genomics and taxonomic characterization of three novel marine species of genus Reichenbachiella exhibiting antioxidant and polysaccharide degradation activities.</title>
        <authorList>
            <person name="Muhammad N."/>
            <person name="Lee Y.-J."/>
            <person name="Ko J."/>
            <person name="Kim S.-G."/>
        </authorList>
    </citation>
    <scope>NUCLEOTIDE SEQUENCE</scope>
    <source>
        <strain evidence="2">BKB1-1</strain>
    </source>
</reference>
<accession>A0ABY6CKY8</accession>
<keyword evidence="1" id="KW-1133">Transmembrane helix</keyword>
<dbReference type="RefSeq" id="WP_262308632.1">
    <property type="nucleotide sequence ID" value="NZ_CP106679.1"/>
</dbReference>
<dbReference type="EMBL" id="CP106679">
    <property type="protein sequence ID" value="UXP31191.1"/>
    <property type="molecule type" value="Genomic_DNA"/>
</dbReference>
<protein>
    <submittedName>
        <fullName evidence="2">Uncharacterized protein</fullName>
    </submittedName>
</protein>
<feature type="transmembrane region" description="Helical" evidence="1">
    <location>
        <begin position="94"/>
        <end position="115"/>
    </location>
</feature>
<evidence type="ECO:0000256" key="1">
    <source>
        <dbReference type="SAM" id="Phobius"/>
    </source>
</evidence>
<keyword evidence="1" id="KW-0472">Membrane</keyword>
<evidence type="ECO:0000313" key="3">
    <source>
        <dbReference type="Proteomes" id="UP001065174"/>
    </source>
</evidence>
<evidence type="ECO:0000313" key="2">
    <source>
        <dbReference type="EMBL" id="UXP31191.1"/>
    </source>
</evidence>
<gene>
    <name evidence="2" type="ORF">N6H18_12615</name>
</gene>
<sequence length="184" mass="20853">MTKKELVKLIPFGIACILFLTYAIQVLLMPSHINEEGNEVTYSMVDSVKYAGFGLAIVLTLILVKKPVWKYAFAILTILAFSEYINFYPNTFSFGIGIISFELTALSLLIFHLALNPEVFQSFKGFIKPKPESEESKESKFESAVNGFETRFNKKSTDELRNIVEQNSLVPEAVEAAKRLLERR</sequence>
<feature type="transmembrane region" description="Helical" evidence="1">
    <location>
        <begin position="48"/>
        <end position="64"/>
    </location>
</feature>
<organism evidence="2 3">
    <name type="scientific">Reichenbachiella agarivorans</name>
    <dbReference type="NCBI Taxonomy" id="2979464"/>
    <lineage>
        <taxon>Bacteria</taxon>
        <taxon>Pseudomonadati</taxon>
        <taxon>Bacteroidota</taxon>
        <taxon>Cytophagia</taxon>
        <taxon>Cytophagales</taxon>
        <taxon>Reichenbachiellaceae</taxon>
        <taxon>Reichenbachiella</taxon>
    </lineage>
</organism>
<feature type="transmembrane region" description="Helical" evidence="1">
    <location>
        <begin position="71"/>
        <end position="88"/>
    </location>
</feature>
<keyword evidence="1" id="KW-0812">Transmembrane</keyword>
<proteinExistence type="predicted"/>
<feature type="transmembrane region" description="Helical" evidence="1">
    <location>
        <begin position="9"/>
        <end position="28"/>
    </location>
</feature>
<name>A0ABY6CKY8_9BACT</name>
<dbReference type="Proteomes" id="UP001065174">
    <property type="component" value="Chromosome"/>
</dbReference>